<organism evidence="1 2">
    <name type="scientific">Artemisia annua</name>
    <name type="common">Sweet wormwood</name>
    <dbReference type="NCBI Taxonomy" id="35608"/>
    <lineage>
        <taxon>Eukaryota</taxon>
        <taxon>Viridiplantae</taxon>
        <taxon>Streptophyta</taxon>
        <taxon>Embryophyta</taxon>
        <taxon>Tracheophyta</taxon>
        <taxon>Spermatophyta</taxon>
        <taxon>Magnoliopsida</taxon>
        <taxon>eudicotyledons</taxon>
        <taxon>Gunneridae</taxon>
        <taxon>Pentapetalae</taxon>
        <taxon>asterids</taxon>
        <taxon>campanulids</taxon>
        <taxon>Asterales</taxon>
        <taxon>Asteraceae</taxon>
        <taxon>Asteroideae</taxon>
        <taxon>Anthemideae</taxon>
        <taxon>Artemisiinae</taxon>
        <taxon>Artemisia</taxon>
    </lineage>
</organism>
<sequence>MVDLSLWDGEFFAEQEWRHYLKQRDRPYVPYDFEAGGENFGANGKIYEYTPLGDHECQPSGTSSSPSQKAVEIAYSKDSVMLHSFNGTAETVSVLEIPKPSSDAIENKESPSECNDTSVVSLAHSINEYEFETTELKEGSKKDPLEDVSEMHSDHISSNRENGAVLHDVNLLQSSPRKSCNDNAMIISASFESVCICSLR</sequence>
<dbReference type="EMBL" id="PKPP01010368">
    <property type="protein sequence ID" value="PWA46264.1"/>
    <property type="molecule type" value="Genomic_DNA"/>
</dbReference>
<reference evidence="1 2" key="1">
    <citation type="journal article" date="2018" name="Mol. Plant">
        <title>The genome of Artemisia annua provides insight into the evolution of Asteraceae family and artemisinin biosynthesis.</title>
        <authorList>
            <person name="Shen Q."/>
            <person name="Zhang L."/>
            <person name="Liao Z."/>
            <person name="Wang S."/>
            <person name="Yan T."/>
            <person name="Shi P."/>
            <person name="Liu M."/>
            <person name="Fu X."/>
            <person name="Pan Q."/>
            <person name="Wang Y."/>
            <person name="Lv Z."/>
            <person name="Lu X."/>
            <person name="Zhang F."/>
            <person name="Jiang W."/>
            <person name="Ma Y."/>
            <person name="Chen M."/>
            <person name="Hao X."/>
            <person name="Li L."/>
            <person name="Tang Y."/>
            <person name="Lv G."/>
            <person name="Zhou Y."/>
            <person name="Sun X."/>
            <person name="Brodelius P.E."/>
            <person name="Rose J.K.C."/>
            <person name="Tang K."/>
        </authorList>
    </citation>
    <scope>NUCLEOTIDE SEQUENCE [LARGE SCALE GENOMIC DNA]</scope>
    <source>
        <strain evidence="2">cv. Huhao1</strain>
        <tissue evidence="1">Leaf</tissue>
    </source>
</reference>
<comment type="caution">
    <text evidence="1">The sequence shown here is derived from an EMBL/GenBank/DDBJ whole genome shotgun (WGS) entry which is preliminary data.</text>
</comment>
<evidence type="ECO:0000313" key="2">
    <source>
        <dbReference type="Proteomes" id="UP000245207"/>
    </source>
</evidence>
<accession>A0A2U1LB91</accession>
<dbReference type="STRING" id="35608.A0A2U1LB91"/>
<keyword evidence="2" id="KW-1185">Reference proteome</keyword>
<name>A0A2U1LB91_ARTAN</name>
<evidence type="ECO:0000313" key="1">
    <source>
        <dbReference type="EMBL" id="PWA46264.1"/>
    </source>
</evidence>
<gene>
    <name evidence="1" type="ORF">CTI12_AA415030</name>
</gene>
<protein>
    <submittedName>
        <fullName evidence="1">CID domain-containing protein</fullName>
    </submittedName>
</protein>
<dbReference type="AlphaFoldDB" id="A0A2U1LB91"/>
<proteinExistence type="predicted"/>
<dbReference type="Proteomes" id="UP000245207">
    <property type="component" value="Unassembled WGS sequence"/>
</dbReference>
<dbReference type="OrthoDB" id="62853at2759"/>